<name>A0ABD2PT80_9PLAT</name>
<dbReference type="EMBL" id="JBJKFK010002739">
    <property type="protein sequence ID" value="KAL3310679.1"/>
    <property type="molecule type" value="Genomic_DNA"/>
</dbReference>
<gene>
    <name evidence="1" type="ORF">Ciccas_010751</name>
</gene>
<accession>A0ABD2PT80</accession>
<keyword evidence="2" id="KW-1185">Reference proteome</keyword>
<evidence type="ECO:0000313" key="1">
    <source>
        <dbReference type="EMBL" id="KAL3310679.1"/>
    </source>
</evidence>
<dbReference type="Proteomes" id="UP001626550">
    <property type="component" value="Unassembled WGS sequence"/>
</dbReference>
<reference evidence="1 2" key="1">
    <citation type="submission" date="2024-11" db="EMBL/GenBank/DDBJ databases">
        <title>Adaptive evolution of stress response genes in parasites aligns with host niche diversity.</title>
        <authorList>
            <person name="Hahn C."/>
            <person name="Resl P."/>
        </authorList>
    </citation>
    <scope>NUCLEOTIDE SEQUENCE [LARGE SCALE GENOMIC DNA]</scope>
    <source>
        <strain evidence="1">EGGRZ-B1_66</strain>
        <tissue evidence="1">Body</tissue>
    </source>
</reference>
<proteinExistence type="predicted"/>
<evidence type="ECO:0000313" key="2">
    <source>
        <dbReference type="Proteomes" id="UP001626550"/>
    </source>
</evidence>
<comment type="caution">
    <text evidence="1">The sequence shown here is derived from an EMBL/GenBank/DDBJ whole genome shotgun (WGS) entry which is preliminary data.</text>
</comment>
<organism evidence="1 2">
    <name type="scientific">Cichlidogyrus casuarinus</name>
    <dbReference type="NCBI Taxonomy" id="1844966"/>
    <lineage>
        <taxon>Eukaryota</taxon>
        <taxon>Metazoa</taxon>
        <taxon>Spiralia</taxon>
        <taxon>Lophotrochozoa</taxon>
        <taxon>Platyhelminthes</taxon>
        <taxon>Monogenea</taxon>
        <taxon>Monopisthocotylea</taxon>
        <taxon>Dactylogyridea</taxon>
        <taxon>Ancyrocephalidae</taxon>
        <taxon>Cichlidogyrus</taxon>
    </lineage>
</organism>
<protein>
    <submittedName>
        <fullName evidence="1">Uncharacterized protein</fullName>
    </submittedName>
</protein>
<dbReference type="AlphaFoldDB" id="A0ABD2PT80"/>
<sequence length="219" mass="25299">MGKLGSGRSSPQLRQFVGHFIDLPFLPTRFVPDYVRILDQKAGDDASSNLFLEFFQQNYVLAGCRFPISSWSLHNRHEEDIPTTNNFLEANNAVINHQIGYHRHHFIRTMQVLQRDHSRSVVTKMKMDLDDSDYPLRNPKAYECFLANMRTIRRNYAGTIENPAVTYETALPEIERYLKDIAKINGWKRKGAAKLIGARRIGLAQLSPVRTRRRVANNQ</sequence>